<dbReference type="GO" id="GO:0051537">
    <property type="term" value="F:2 iron, 2 sulfur cluster binding"/>
    <property type="evidence" value="ECO:0007669"/>
    <property type="project" value="UniProtKB-KW"/>
</dbReference>
<accession>A0A0G1UEL2</accession>
<evidence type="ECO:0000256" key="3">
    <source>
        <dbReference type="ARBA" id="ARBA00022714"/>
    </source>
</evidence>
<evidence type="ECO:0000256" key="1">
    <source>
        <dbReference type="ARBA" id="ARBA00001974"/>
    </source>
</evidence>
<dbReference type="CDD" id="cd00322">
    <property type="entry name" value="FNR_like"/>
    <property type="match status" value="1"/>
</dbReference>
<keyword evidence="7" id="KW-0408">Iron</keyword>
<feature type="domain" description="FAD-binding FR-type" evidence="9">
    <location>
        <begin position="1"/>
        <end position="98"/>
    </location>
</feature>
<organism evidence="10 11">
    <name type="scientific">candidate division WWE3 bacterium GW2011_GWB1_47_11</name>
    <dbReference type="NCBI Taxonomy" id="1619117"/>
    <lineage>
        <taxon>Bacteria</taxon>
        <taxon>Katanobacteria</taxon>
    </lineage>
</organism>
<dbReference type="GO" id="GO:0051213">
    <property type="term" value="F:dioxygenase activity"/>
    <property type="evidence" value="ECO:0007669"/>
    <property type="project" value="UniProtKB-KW"/>
</dbReference>
<dbReference type="PRINTS" id="PR00371">
    <property type="entry name" value="FPNCR"/>
</dbReference>
<dbReference type="InterPro" id="IPR017927">
    <property type="entry name" value="FAD-bd_FR_type"/>
</dbReference>
<evidence type="ECO:0000313" key="10">
    <source>
        <dbReference type="EMBL" id="KKU56120.1"/>
    </source>
</evidence>
<comment type="cofactor">
    <cofactor evidence="1">
        <name>FAD</name>
        <dbReference type="ChEBI" id="CHEBI:57692"/>
    </cofactor>
</comment>
<dbReference type="Gene3D" id="3.40.50.80">
    <property type="entry name" value="Nucleotide-binding domain of ferredoxin-NADP reductase (FNR) module"/>
    <property type="match status" value="1"/>
</dbReference>
<protein>
    <submittedName>
        <fullName evidence="10">Benzoate 1,2-dioxygenase electron transfer protein</fullName>
    </submittedName>
</protein>
<dbReference type="EMBL" id="LCNN01000036">
    <property type="protein sequence ID" value="KKU56120.1"/>
    <property type="molecule type" value="Genomic_DNA"/>
</dbReference>
<evidence type="ECO:0000256" key="5">
    <source>
        <dbReference type="ARBA" id="ARBA00022827"/>
    </source>
</evidence>
<dbReference type="Proteomes" id="UP000034684">
    <property type="component" value="Unassembled WGS sequence"/>
</dbReference>
<dbReference type="InterPro" id="IPR050415">
    <property type="entry name" value="MRET"/>
</dbReference>
<name>A0A0G1UEL2_UNCKA</name>
<evidence type="ECO:0000259" key="9">
    <source>
        <dbReference type="PROSITE" id="PS51384"/>
    </source>
</evidence>
<dbReference type="InterPro" id="IPR008333">
    <property type="entry name" value="Cbr1-like_FAD-bd_dom"/>
</dbReference>
<keyword evidence="8" id="KW-0411">Iron-sulfur</keyword>
<dbReference type="Pfam" id="PF00175">
    <property type="entry name" value="NAD_binding_1"/>
    <property type="match status" value="1"/>
</dbReference>
<dbReference type="PROSITE" id="PS51384">
    <property type="entry name" value="FAD_FR"/>
    <property type="match status" value="1"/>
</dbReference>
<evidence type="ECO:0000313" key="11">
    <source>
        <dbReference type="Proteomes" id="UP000034684"/>
    </source>
</evidence>
<dbReference type="Gene3D" id="2.40.30.10">
    <property type="entry name" value="Translation factors"/>
    <property type="match status" value="1"/>
</dbReference>
<keyword evidence="6" id="KW-0560">Oxidoreductase</keyword>
<dbReference type="PANTHER" id="PTHR47354">
    <property type="entry name" value="NADH OXIDOREDUCTASE HCR"/>
    <property type="match status" value="1"/>
</dbReference>
<keyword evidence="2" id="KW-0285">Flavoprotein</keyword>
<dbReference type="InterPro" id="IPR039261">
    <property type="entry name" value="FNR_nucleotide-bd"/>
</dbReference>
<dbReference type="SUPFAM" id="SSF63380">
    <property type="entry name" value="Riboflavin synthase domain-like"/>
    <property type="match status" value="1"/>
</dbReference>
<dbReference type="GO" id="GO:0050660">
    <property type="term" value="F:flavin adenine dinucleotide binding"/>
    <property type="evidence" value="ECO:0007669"/>
    <property type="project" value="TreeGrafter"/>
</dbReference>
<keyword evidence="4" id="KW-0479">Metal-binding</keyword>
<keyword evidence="5" id="KW-0274">FAD</keyword>
<evidence type="ECO:0000256" key="4">
    <source>
        <dbReference type="ARBA" id="ARBA00022723"/>
    </source>
</evidence>
<evidence type="ECO:0000256" key="8">
    <source>
        <dbReference type="ARBA" id="ARBA00023014"/>
    </source>
</evidence>
<sequence length="227" mass="25124">MYKATVLKKSWMSSRDILLTLTLVEPVEIDFTPGQFVSLKVDETAFRAYSICSSADNKSEISLLVSSFHNGLGANYVKNLNIDSDVTFVGPGGRFMFSSQVAPEIVFVCTGTGIAPFVSMLHQVLELNLAAKIRLVFGVRTKKDVLFLDFLNSCKSKLNNFDYKICLSQEKSAEFLHGRVTDNVVIPNPKSAHVYLCGHPNMVDDMKLRLAALGVPQSNVFSEKFTV</sequence>
<dbReference type="SUPFAM" id="SSF52343">
    <property type="entry name" value="Ferredoxin reductase-like, C-terminal NADP-linked domain"/>
    <property type="match status" value="1"/>
</dbReference>
<dbReference type="InterPro" id="IPR001709">
    <property type="entry name" value="Flavoprot_Pyr_Nucl_cyt_Rdtase"/>
</dbReference>
<evidence type="ECO:0000256" key="6">
    <source>
        <dbReference type="ARBA" id="ARBA00023002"/>
    </source>
</evidence>
<proteinExistence type="predicted"/>
<reference evidence="10 11" key="1">
    <citation type="journal article" date="2015" name="Nature">
        <title>rRNA introns, odd ribosomes, and small enigmatic genomes across a large radiation of phyla.</title>
        <authorList>
            <person name="Brown C.T."/>
            <person name="Hug L.A."/>
            <person name="Thomas B.C."/>
            <person name="Sharon I."/>
            <person name="Castelle C.J."/>
            <person name="Singh A."/>
            <person name="Wilkins M.J."/>
            <person name="Williams K.H."/>
            <person name="Banfield J.F."/>
        </authorList>
    </citation>
    <scope>NUCLEOTIDE SEQUENCE [LARGE SCALE GENOMIC DNA]</scope>
</reference>
<dbReference type="GO" id="GO:0046872">
    <property type="term" value="F:metal ion binding"/>
    <property type="evidence" value="ECO:0007669"/>
    <property type="project" value="UniProtKB-KW"/>
</dbReference>
<dbReference type="InterPro" id="IPR001433">
    <property type="entry name" value="OxRdtase_FAD/NAD-bd"/>
</dbReference>
<dbReference type="PRINTS" id="PR00410">
    <property type="entry name" value="PHEHYDRXLASE"/>
</dbReference>
<dbReference type="Pfam" id="PF00970">
    <property type="entry name" value="FAD_binding_6"/>
    <property type="match status" value="1"/>
</dbReference>
<gene>
    <name evidence="10" type="ORF">UX79_C0036G0006</name>
</gene>
<dbReference type="InterPro" id="IPR017938">
    <property type="entry name" value="Riboflavin_synthase-like_b-brl"/>
</dbReference>
<comment type="caution">
    <text evidence="10">The sequence shown here is derived from an EMBL/GenBank/DDBJ whole genome shotgun (WGS) entry which is preliminary data.</text>
</comment>
<evidence type="ECO:0000256" key="7">
    <source>
        <dbReference type="ARBA" id="ARBA00023004"/>
    </source>
</evidence>
<dbReference type="AlphaFoldDB" id="A0A0G1UEL2"/>
<keyword evidence="10" id="KW-0223">Dioxygenase</keyword>
<evidence type="ECO:0000256" key="2">
    <source>
        <dbReference type="ARBA" id="ARBA00022630"/>
    </source>
</evidence>
<dbReference type="PANTHER" id="PTHR47354:SF8">
    <property type="entry name" value="1,2-PHENYLACETYL-COA EPOXIDASE, SUBUNIT E"/>
    <property type="match status" value="1"/>
</dbReference>
<keyword evidence="3" id="KW-0001">2Fe-2S</keyword>